<keyword evidence="4" id="KW-0472">Membrane</keyword>
<evidence type="ECO:0000256" key="2">
    <source>
        <dbReference type="ARBA" id="ARBA00023125"/>
    </source>
</evidence>
<keyword evidence="2 6" id="KW-0238">DNA-binding</keyword>
<keyword evidence="4" id="KW-1133">Transmembrane helix</keyword>
<dbReference type="InterPro" id="IPR036388">
    <property type="entry name" value="WH-like_DNA-bd_sf"/>
</dbReference>
<dbReference type="PANTHER" id="PTHR44688">
    <property type="entry name" value="DNA-BINDING TRANSCRIPTIONAL ACTIVATOR DEVR_DOSR"/>
    <property type="match status" value="1"/>
</dbReference>
<keyword evidence="1" id="KW-0805">Transcription regulation</keyword>
<dbReference type="SMART" id="SM00421">
    <property type="entry name" value="HTH_LUXR"/>
    <property type="match status" value="1"/>
</dbReference>
<evidence type="ECO:0000259" key="5">
    <source>
        <dbReference type="PROSITE" id="PS50043"/>
    </source>
</evidence>
<evidence type="ECO:0000313" key="6">
    <source>
        <dbReference type="EMBL" id="AWN21649.1"/>
    </source>
</evidence>
<keyword evidence="4" id="KW-0812">Transmembrane</keyword>
<dbReference type="GeneID" id="93924860"/>
<dbReference type="RefSeq" id="WP_002959769.1">
    <property type="nucleotide sequence ID" value="NZ_CP029490.1"/>
</dbReference>
<reference evidence="6 7" key="1">
    <citation type="submission" date="2018-05" db="EMBL/GenBank/DDBJ databases">
        <title>Complete genome sequences of Streptococcus sobrinus.</title>
        <authorList>
            <person name="Sales M."/>
            <person name="Jensen P.A."/>
        </authorList>
    </citation>
    <scope>NUCLEOTIDE SEQUENCE [LARGE SCALE GENOMIC DNA]</scope>
    <source>
        <strain evidence="6 7">SL1</strain>
    </source>
</reference>
<evidence type="ECO:0000256" key="4">
    <source>
        <dbReference type="SAM" id="Phobius"/>
    </source>
</evidence>
<dbReference type="InterPro" id="IPR016032">
    <property type="entry name" value="Sig_transdc_resp-reg_C-effctor"/>
</dbReference>
<feature type="transmembrane region" description="Helical" evidence="4">
    <location>
        <begin position="169"/>
        <end position="190"/>
    </location>
</feature>
<dbReference type="EMBL" id="CP029490">
    <property type="protein sequence ID" value="AWN21649.1"/>
    <property type="molecule type" value="Genomic_DNA"/>
</dbReference>
<evidence type="ECO:0000313" key="7">
    <source>
        <dbReference type="Proteomes" id="UP000245369"/>
    </source>
</evidence>
<keyword evidence="7" id="KW-1185">Reference proteome</keyword>
<dbReference type="Pfam" id="PF00196">
    <property type="entry name" value="GerE"/>
    <property type="match status" value="1"/>
</dbReference>
<dbReference type="CDD" id="cd06170">
    <property type="entry name" value="LuxR_C_like"/>
    <property type="match status" value="1"/>
</dbReference>
<evidence type="ECO:0000256" key="1">
    <source>
        <dbReference type="ARBA" id="ARBA00023015"/>
    </source>
</evidence>
<feature type="transmembrane region" description="Helical" evidence="4">
    <location>
        <begin position="37"/>
        <end position="58"/>
    </location>
</feature>
<proteinExistence type="predicted"/>
<dbReference type="GO" id="GO:0003677">
    <property type="term" value="F:DNA binding"/>
    <property type="evidence" value="ECO:0007669"/>
    <property type="project" value="UniProtKB-KW"/>
</dbReference>
<accession>A0ABN5LKZ4</accession>
<protein>
    <submittedName>
        <fullName evidence="6">DNA-binding response regulator</fullName>
    </submittedName>
</protein>
<feature type="domain" description="HTH luxR-type" evidence="5">
    <location>
        <begin position="250"/>
        <end position="315"/>
    </location>
</feature>
<feature type="transmembrane region" description="Helical" evidence="4">
    <location>
        <begin position="108"/>
        <end position="125"/>
    </location>
</feature>
<gene>
    <name evidence="6" type="ORF">DK182_10130</name>
</gene>
<dbReference type="InterPro" id="IPR000792">
    <property type="entry name" value="Tscrpt_reg_LuxR_C"/>
</dbReference>
<name>A0ABN5LKZ4_9STRE</name>
<sequence length="319" mass="37643">MAIISYLYNTLLLMIYSVTMALAFNDTYKLKDIRKRQIFFVLGVYFLFFIFDNLIVSLTEIFKTFAVVYNSDFKGMPFVKILIYTVNNFCQLWLVTRLGNKKIKLHQYGILLGIIAWMGIIPLFNSRALTVYLYYLPNQLFLIYLAALTRYQEKGLADKTSLSSKYLKWMARIFLIFGFTILLEDSYVIFNVDNYQFLNMDIQNRNFSEDIFKIITCLLADRYFLLDYPKQKKTKAQMAPASSISQIEQAFFSYYHLTQRECEICQHLLEHKNNQEIADCLSLSVGTVKAHIHNIYRKMAIHQREQIYTLFGTFRDDNV</sequence>
<dbReference type="Gene3D" id="1.10.10.10">
    <property type="entry name" value="Winged helix-like DNA-binding domain superfamily/Winged helix DNA-binding domain"/>
    <property type="match status" value="1"/>
</dbReference>
<dbReference type="Proteomes" id="UP000245369">
    <property type="component" value="Chromosome"/>
</dbReference>
<evidence type="ECO:0000256" key="3">
    <source>
        <dbReference type="ARBA" id="ARBA00023163"/>
    </source>
</evidence>
<feature type="transmembrane region" description="Helical" evidence="4">
    <location>
        <begin position="6"/>
        <end position="25"/>
    </location>
</feature>
<keyword evidence="3" id="KW-0804">Transcription</keyword>
<dbReference type="SUPFAM" id="SSF46894">
    <property type="entry name" value="C-terminal effector domain of the bipartite response regulators"/>
    <property type="match status" value="1"/>
</dbReference>
<dbReference type="PROSITE" id="PS50043">
    <property type="entry name" value="HTH_LUXR_2"/>
    <property type="match status" value="1"/>
</dbReference>
<feature type="transmembrane region" description="Helical" evidence="4">
    <location>
        <begin position="78"/>
        <end position="96"/>
    </location>
</feature>
<dbReference type="PANTHER" id="PTHR44688:SF16">
    <property type="entry name" value="DNA-BINDING TRANSCRIPTIONAL ACTIVATOR DEVR_DOSR"/>
    <property type="match status" value="1"/>
</dbReference>
<organism evidence="6 7">
    <name type="scientific">Streptococcus sobrinus</name>
    <dbReference type="NCBI Taxonomy" id="1310"/>
    <lineage>
        <taxon>Bacteria</taxon>
        <taxon>Bacillati</taxon>
        <taxon>Bacillota</taxon>
        <taxon>Bacilli</taxon>
        <taxon>Lactobacillales</taxon>
        <taxon>Streptococcaceae</taxon>
        <taxon>Streptococcus</taxon>
    </lineage>
</organism>
<dbReference type="PRINTS" id="PR00038">
    <property type="entry name" value="HTHLUXR"/>
</dbReference>